<dbReference type="AlphaFoldDB" id="A0A1K2FDN5"/>
<sequence>MSDATGSVRTYRLLHGKRLVMGLRGEPGVLVSTSTLPPLPGAAPVTHPFATATFHVAECEGELGALLREASDLHAFLDAAERSGYAVEAVEDRTAPLPPAAGGSDAASEGVDRLIVVGRAHFAQLRTDPVLNVIELPDGLGVCLVHAVRGGGKIYVAPDESALFAGSAVDFETGLDAFRDGARTPLEKFDNNGSGTQG</sequence>
<reference evidence="1 2" key="1">
    <citation type="submission" date="2016-11" db="EMBL/GenBank/DDBJ databases">
        <authorList>
            <person name="Jaros S."/>
            <person name="Januszkiewicz K."/>
            <person name="Wedrychowicz H."/>
        </authorList>
    </citation>
    <scope>NUCLEOTIDE SEQUENCE [LARGE SCALE GENOMIC DNA]</scope>
    <source>
        <strain evidence="1 2">OK807</strain>
    </source>
</reference>
<dbReference type="Proteomes" id="UP000181909">
    <property type="component" value="Unassembled WGS sequence"/>
</dbReference>
<accession>A0A1K2FDN5</accession>
<evidence type="ECO:0000313" key="1">
    <source>
        <dbReference type="EMBL" id="SFY45316.1"/>
    </source>
</evidence>
<protein>
    <submittedName>
        <fullName evidence="1">Uncharacterized protein</fullName>
    </submittedName>
</protein>
<organism evidence="1 2">
    <name type="scientific">Streptomyces atratus</name>
    <dbReference type="NCBI Taxonomy" id="1893"/>
    <lineage>
        <taxon>Bacteria</taxon>
        <taxon>Bacillati</taxon>
        <taxon>Actinomycetota</taxon>
        <taxon>Actinomycetes</taxon>
        <taxon>Kitasatosporales</taxon>
        <taxon>Streptomycetaceae</taxon>
        <taxon>Streptomyces</taxon>
    </lineage>
</organism>
<name>A0A1K2FDN5_STRAR</name>
<proteinExistence type="predicted"/>
<dbReference type="EMBL" id="FPJO01000069">
    <property type="protein sequence ID" value="SFY45316.1"/>
    <property type="molecule type" value="Genomic_DNA"/>
</dbReference>
<dbReference type="RefSeq" id="WP_406740630.1">
    <property type="nucleotide sequence ID" value="NZ_CP108276.1"/>
</dbReference>
<evidence type="ECO:0000313" key="2">
    <source>
        <dbReference type="Proteomes" id="UP000181909"/>
    </source>
</evidence>
<gene>
    <name evidence="1" type="ORF">SAMN02787144_10695</name>
</gene>